<keyword evidence="2" id="KW-1185">Reference proteome</keyword>
<dbReference type="InterPro" id="IPR050317">
    <property type="entry name" value="Plant_Fungal_Acyltransferase"/>
</dbReference>
<dbReference type="InterPro" id="IPR023213">
    <property type="entry name" value="CAT-like_dom_sf"/>
</dbReference>
<evidence type="ECO:0000313" key="1">
    <source>
        <dbReference type="EMBL" id="EEU36709.1"/>
    </source>
</evidence>
<accession>C7ZH90</accession>
<dbReference type="KEGG" id="nhe:NECHADRAFT_86526"/>
<proteinExistence type="predicted"/>
<gene>
    <name evidence="1" type="ORF">NECHADRAFT_86526</name>
</gene>
<dbReference type="RefSeq" id="XP_003042422.1">
    <property type="nucleotide sequence ID" value="XM_003042376.1"/>
</dbReference>
<dbReference type="OMA" id="HITSFND"/>
<sequence>MDTSRCFPWVKSQKPRPYNFNTDDVLPVHSSDDRSLYRKVLLSWTLHFDDVLDTEMLQNSLSLLLKTSNWRKLGGRLRQTADGKLVLHIPKEFTPERPAVRFSHQSFGTSIDQHPLARQLPRATENRPSKHLGPKTFRLFSARPDAPTKLQDLLRGDEPQLSVHITSFSDATLVGLRWPHTMTGAIGLSALMNAWSLALAGRWSEVPQLQGVHEDLLDEADARFDPDQEPYSLAQAQLKGLKLLRFGLRFFFRTCFRRKKELGMLYLPASFVSKLRQEAFNDLKSSSSEPVFVSDGDVLCSWATRMMARQQGKQRPVLVLNIFDIQSRLKSIFRPEHAYVQNTAFGSLSIFRSGEVSSTSFGKTAFRIREDLIQQSTEEQILAQLHLSRDAEKLGHPLIFGEPKSLLLMISNWTKANFFEVIDFSPAIVEGKGITKAGSLRQGKIVYHHSEALAQSPMATNVFVILGKDQEGNYWVASSLSPDSLIDVEDAAKRE</sequence>
<reference evidence="1 2" key="1">
    <citation type="journal article" date="2009" name="PLoS Genet.">
        <title>The genome of Nectria haematococca: contribution of supernumerary chromosomes to gene expansion.</title>
        <authorList>
            <person name="Coleman J.J."/>
            <person name="Rounsley S.D."/>
            <person name="Rodriguez-Carres M."/>
            <person name="Kuo A."/>
            <person name="Wasmann C.C."/>
            <person name="Grimwood J."/>
            <person name="Schmutz J."/>
            <person name="Taga M."/>
            <person name="White G.J."/>
            <person name="Zhou S."/>
            <person name="Schwartz D.C."/>
            <person name="Freitag M."/>
            <person name="Ma L.J."/>
            <person name="Danchin E.G."/>
            <person name="Henrissat B."/>
            <person name="Coutinho P.M."/>
            <person name="Nelson D.R."/>
            <person name="Straney D."/>
            <person name="Napoli C.A."/>
            <person name="Barker B.M."/>
            <person name="Gribskov M."/>
            <person name="Rep M."/>
            <person name="Kroken S."/>
            <person name="Molnar I."/>
            <person name="Rensing C."/>
            <person name="Kennell J.C."/>
            <person name="Zamora J."/>
            <person name="Farman M.L."/>
            <person name="Selker E.U."/>
            <person name="Salamov A."/>
            <person name="Shapiro H."/>
            <person name="Pangilinan J."/>
            <person name="Lindquist E."/>
            <person name="Lamers C."/>
            <person name="Grigoriev I.V."/>
            <person name="Geiser D.M."/>
            <person name="Covert S.F."/>
            <person name="Temporini E."/>
            <person name="Vanetten H.D."/>
        </authorList>
    </citation>
    <scope>NUCLEOTIDE SEQUENCE [LARGE SCALE GENOMIC DNA]</scope>
    <source>
        <strain evidence="2">ATCC MYA-4622 / CBS 123669 / FGSC 9596 / NRRL 45880 / 77-13-4</strain>
    </source>
</reference>
<dbReference type="EMBL" id="GG698927">
    <property type="protein sequence ID" value="EEU36709.1"/>
    <property type="molecule type" value="Genomic_DNA"/>
</dbReference>
<dbReference type="OrthoDB" id="21502at2759"/>
<dbReference type="VEuPathDB" id="FungiDB:NECHADRAFT_86526"/>
<dbReference type="HOGENOM" id="CLU_029797_2_1_1"/>
<dbReference type="Proteomes" id="UP000005206">
    <property type="component" value="Chromosome 11"/>
</dbReference>
<dbReference type="AlphaFoldDB" id="C7ZH90"/>
<dbReference type="eggNOG" id="ENOG502S6KB">
    <property type="taxonomic scope" value="Eukaryota"/>
</dbReference>
<dbReference type="Gene3D" id="3.30.559.10">
    <property type="entry name" value="Chloramphenicol acetyltransferase-like domain"/>
    <property type="match status" value="2"/>
</dbReference>
<dbReference type="InParanoid" id="C7ZH90"/>
<dbReference type="PANTHER" id="PTHR31642">
    <property type="entry name" value="TRICHOTHECENE 3-O-ACETYLTRANSFERASE"/>
    <property type="match status" value="1"/>
</dbReference>
<dbReference type="GeneID" id="9669662"/>
<protein>
    <submittedName>
        <fullName evidence="1">Uncharacterized protein</fullName>
    </submittedName>
</protein>
<dbReference type="GO" id="GO:0016747">
    <property type="term" value="F:acyltransferase activity, transferring groups other than amino-acyl groups"/>
    <property type="evidence" value="ECO:0007669"/>
    <property type="project" value="TreeGrafter"/>
</dbReference>
<name>C7ZH90_FUSV7</name>
<organism evidence="1 2">
    <name type="scientific">Fusarium vanettenii (strain ATCC MYA-4622 / CBS 123669 / FGSC 9596 / NRRL 45880 / 77-13-4)</name>
    <name type="common">Fusarium solani subsp. pisi</name>
    <dbReference type="NCBI Taxonomy" id="660122"/>
    <lineage>
        <taxon>Eukaryota</taxon>
        <taxon>Fungi</taxon>
        <taxon>Dikarya</taxon>
        <taxon>Ascomycota</taxon>
        <taxon>Pezizomycotina</taxon>
        <taxon>Sordariomycetes</taxon>
        <taxon>Hypocreomycetidae</taxon>
        <taxon>Hypocreales</taxon>
        <taxon>Nectriaceae</taxon>
        <taxon>Fusarium</taxon>
        <taxon>Fusarium solani species complex</taxon>
        <taxon>Fusarium vanettenii</taxon>
    </lineage>
</organism>
<dbReference type="PANTHER" id="PTHR31642:SF294">
    <property type="entry name" value="ACETYLTRANSFERASE MATC1"/>
    <property type="match status" value="1"/>
</dbReference>
<evidence type="ECO:0000313" key="2">
    <source>
        <dbReference type="Proteomes" id="UP000005206"/>
    </source>
</evidence>